<name>A0A9X6B1N3_BACCE</name>
<proteinExistence type="predicted"/>
<sequence>EAEARKKVKNILTKNEESQSELDWDFYFYVGNTLLGLSMDDFWKITPAHFLKQFIMHLRYNNPDALHEQKPKQIYTLDQTPFL</sequence>
<gene>
    <name evidence="1" type="ORF">BLX06_35615</name>
</gene>
<accession>A0A9X6B1N3</accession>
<protein>
    <submittedName>
        <fullName evidence="1">Uncharacterized protein</fullName>
    </submittedName>
</protein>
<evidence type="ECO:0000313" key="2">
    <source>
        <dbReference type="Proteomes" id="UP000190641"/>
    </source>
</evidence>
<comment type="caution">
    <text evidence="1">The sequence shown here is derived from an EMBL/GenBank/DDBJ whole genome shotgun (WGS) entry which is preliminary data.</text>
</comment>
<dbReference type="RefSeq" id="WP_078188259.1">
    <property type="nucleotide sequence ID" value="NZ_MUAU01000503.1"/>
</dbReference>
<dbReference type="EMBL" id="MUAU01000503">
    <property type="protein sequence ID" value="OOR65784.1"/>
    <property type="molecule type" value="Genomic_DNA"/>
</dbReference>
<evidence type="ECO:0000313" key="1">
    <source>
        <dbReference type="EMBL" id="OOR65784.1"/>
    </source>
</evidence>
<feature type="non-terminal residue" evidence="1">
    <location>
        <position position="1"/>
    </location>
</feature>
<dbReference type="AlphaFoldDB" id="A0A9X6B1N3"/>
<reference evidence="1 2" key="1">
    <citation type="submission" date="2017-01" db="EMBL/GenBank/DDBJ databases">
        <title>Bacillus cereus isolates.</title>
        <authorList>
            <person name="Beno S.M."/>
        </authorList>
    </citation>
    <scope>NUCLEOTIDE SEQUENCE [LARGE SCALE GENOMIC DNA]</scope>
    <source>
        <strain evidence="1 2">FSL K6-1030</strain>
    </source>
</reference>
<organism evidence="1 2">
    <name type="scientific">Bacillus cereus</name>
    <dbReference type="NCBI Taxonomy" id="1396"/>
    <lineage>
        <taxon>Bacteria</taxon>
        <taxon>Bacillati</taxon>
        <taxon>Bacillota</taxon>
        <taxon>Bacilli</taxon>
        <taxon>Bacillales</taxon>
        <taxon>Bacillaceae</taxon>
        <taxon>Bacillus</taxon>
        <taxon>Bacillus cereus group</taxon>
    </lineage>
</organism>
<dbReference type="Proteomes" id="UP000190641">
    <property type="component" value="Unassembled WGS sequence"/>
</dbReference>